<evidence type="ECO:0000256" key="8">
    <source>
        <dbReference type="ARBA" id="ARBA00022989"/>
    </source>
</evidence>
<evidence type="ECO:0000256" key="3">
    <source>
        <dbReference type="ARBA" id="ARBA00022676"/>
    </source>
</evidence>
<evidence type="ECO:0000256" key="6">
    <source>
        <dbReference type="ARBA" id="ARBA00022960"/>
    </source>
</evidence>
<feature type="transmembrane region" description="Helical" evidence="19">
    <location>
        <begin position="42"/>
        <end position="64"/>
    </location>
</feature>
<feature type="transmembrane region" description="Helical" evidence="19">
    <location>
        <begin position="204"/>
        <end position="220"/>
    </location>
</feature>
<dbReference type="PANTHER" id="PTHR30474:SF2">
    <property type="entry name" value="PEPTIDOGLYCAN GLYCOSYLTRANSFERASE FTSW-RELATED"/>
    <property type="match status" value="1"/>
</dbReference>
<evidence type="ECO:0000313" key="20">
    <source>
        <dbReference type="EMBL" id="HIY94228.1"/>
    </source>
</evidence>
<dbReference type="GO" id="GO:0032153">
    <property type="term" value="C:cell division site"/>
    <property type="evidence" value="ECO:0007669"/>
    <property type="project" value="TreeGrafter"/>
</dbReference>
<evidence type="ECO:0000256" key="18">
    <source>
        <dbReference type="SAM" id="MobiDB-lite"/>
    </source>
</evidence>
<keyword evidence="3" id="KW-0328">Glycosyltransferase</keyword>
<gene>
    <name evidence="20" type="ORF">H9821_00985</name>
</gene>
<dbReference type="InterPro" id="IPR018365">
    <property type="entry name" value="Cell_cycle_FtsW-rel_CS"/>
</dbReference>
<evidence type="ECO:0000256" key="9">
    <source>
        <dbReference type="ARBA" id="ARBA00023136"/>
    </source>
</evidence>
<reference evidence="20" key="1">
    <citation type="journal article" date="2021" name="PeerJ">
        <title>Extensive microbial diversity within the chicken gut microbiome revealed by metagenomics and culture.</title>
        <authorList>
            <person name="Gilroy R."/>
            <person name="Ravi A."/>
            <person name="Getino M."/>
            <person name="Pursley I."/>
            <person name="Horton D.L."/>
            <person name="Alikhan N.F."/>
            <person name="Baker D."/>
            <person name="Gharbi K."/>
            <person name="Hall N."/>
            <person name="Watson M."/>
            <person name="Adriaenssens E.M."/>
            <person name="Foster-Nyarko E."/>
            <person name="Jarju S."/>
            <person name="Secka A."/>
            <person name="Antonio M."/>
            <person name="Oren A."/>
            <person name="Chaudhuri R.R."/>
            <person name="La Ragione R."/>
            <person name="Hildebrand F."/>
            <person name="Pallen M.J."/>
        </authorList>
    </citation>
    <scope>NUCLEOTIDE SEQUENCE</scope>
    <source>
        <strain evidence="20">ChiHjej12B11-9195</strain>
    </source>
</reference>
<evidence type="ECO:0000256" key="19">
    <source>
        <dbReference type="SAM" id="Phobius"/>
    </source>
</evidence>
<feature type="compositionally biased region" description="Polar residues" evidence="18">
    <location>
        <begin position="476"/>
        <end position="485"/>
    </location>
</feature>
<dbReference type="GO" id="GO:0008360">
    <property type="term" value="P:regulation of cell shape"/>
    <property type="evidence" value="ECO:0007669"/>
    <property type="project" value="UniProtKB-KW"/>
</dbReference>
<feature type="region of interest" description="Disordered" evidence="18">
    <location>
        <begin position="464"/>
        <end position="608"/>
    </location>
</feature>
<evidence type="ECO:0000256" key="14">
    <source>
        <dbReference type="ARBA" id="ARBA00041418"/>
    </source>
</evidence>
<dbReference type="Pfam" id="PF01098">
    <property type="entry name" value="FTSW_RODA_SPOVE"/>
    <property type="match status" value="1"/>
</dbReference>
<comment type="caution">
    <text evidence="20">The sequence shown here is derived from an EMBL/GenBank/DDBJ whole genome shotgun (WGS) entry which is preliminary data.</text>
</comment>
<evidence type="ECO:0000256" key="16">
    <source>
        <dbReference type="ARBA" id="ARBA00049902"/>
    </source>
</evidence>
<feature type="compositionally biased region" description="Polar residues" evidence="18">
    <location>
        <begin position="534"/>
        <end position="545"/>
    </location>
</feature>
<keyword evidence="7" id="KW-0573">Peptidoglycan synthesis</keyword>
<evidence type="ECO:0000256" key="10">
    <source>
        <dbReference type="ARBA" id="ARBA00032370"/>
    </source>
</evidence>
<dbReference type="PANTHER" id="PTHR30474">
    <property type="entry name" value="CELL CYCLE PROTEIN"/>
    <property type="match status" value="1"/>
</dbReference>
<evidence type="ECO:0000256" key="5">
    <source>
        <dbReference type="ARBA" id="ARBA00022692"/>
    </source>
</evidence>
<comment type="similarity">
    <text evidence="12">Belongs to the SEDS family. FtsW subfamily.</text>
</comment>
<keyword evidence="9 19" id="KW-0472">Membrane</keyword>
<feature type="transmembrane region" description="Helical" evidence="19">
    <location>
        <begin position="180"/>
        <end position="198"/>
    </location>
</feature>
<keyword evidence="4" id="KW-0808">Transferase</keyword>
<protein>
    <recommendedName>
        <fullName evidence="13">Probable peptidoglycan glycosyltransferase FtsW</fullName>
        <ecNumber evidence="15">2.4.99.28</ecNumber>
    </recommendedName>
    <alternativeName>
        <fullName evidence="14">Cell division protein FtsW</fullName>
    </alternativeName>
    <alternativeName>
        <fullName evidence="11">Cell wall polymerase</fullName>
    </alternativeName>
    <alternativeName>
        <fullName evidence="10">Peptidoglycan polymerase</fullName>
    </alternativeName>
</protein>
<comment type="function">
    <text evidence="17">Peptidoglycan polymerase that is essential for cell division.</text>
</comment>
<evidence type="ECO:0000256" key="11">
    <source>
        <dbReference type="ARBA" id="ARBA00033270"/>
    </source>
</evidence>
<reference evidence="20" key="2">
    <citation type="submission" date="2021-04" db="EMBL/GenBank/DDBJ databases">
        <authorList>
            <person name="Gilroy R."/>
        </authorList>
    </citation>
    <scope>NUCLEOTIDE SEQUENCE</scope>
    <source>
        <strain evidence="20">ChiHjej12B11-9195</strain>
    </source>
</reference>
<evidence type="ECO:0000256" key="7">
    <source>
        <dbReference type="ARBA" id="ARBA00022984"/>
    </source>
</evidence>
<feature type="transmembrane region" description="Helical" evidence="19">
    <location>
        <begin position="380"/>
        <end position="401"/>
    </location>
</feature>
<feature type="transmembrane region" description="Helical" evidence="19">
    <location>
        <begin position="85"/>
        <end position="105"/>
    </location>
</feature>
<comment type="pathway">
    <text evidence="2">Cell wall biogenesis; peptidoglycan biosynthesis.</text>
</comment>
<feature type="compositionally biased region" description="Low complexity" evidence="18">
    <location>
        <begin position="549"/>
        <end position="570"/>
    </location>
</feature>
<comment type="subcellular location">
    <subcellularLocation>
        <location evidence="1">Membrane</location>
        <topology evidence="1">Multi-pass membrane protein</topology>
    </subcellularLocation>
</comment>
<name>A0A9D1ZRN1_9MICC</name>
<evidence type="ECO:0000256" key="2">
    <source>
        <dbReference type="ARBA" id="ARBA00004752"/>
    </source>
</evidence>
<dbReference type="GO" id="GO:0009252">
    <property type="term" value="P:peptidoglycan biosynthetic process"/>
    <property type="evidence" value="ECO:0007669"/>
    <property type="project" value="UniProtKB-KW"/>
</dbReference>
<evidence type="ECO:0000256" key="12">
    <source>
        <dbReference type="ARBA" id="ARBA00038053"/>
    </source>
</evidence>
<evidence type="ECO:0000256" key="1">
    <source>
        <dbReference type="ARBA" id="ARBA00004141"/>
    </source>
</evidence>
<keyword evidence="8 19" id="KW-1133">Transmembrane helix</keyword>
<dbReference type="InterPro" id="IPR001182">
    <property type="entry name" value="FtsW/RodA"/>
</dbReference>
<evidence type="ECO:0000256" key="17">
    <source>
        <dbReference type="ARBA" id="ARBA00049966"/>
    </source>
</evidence>
<dbReference type="GO" id="GO:0051301">
    <property type="term" value="P:cell division"/>
    <property type="evidence" value="ECO:0007669"/>
    <property type="project" value="InterPro"/>
</dbReference>
<comment type="catalytic activity">
    <reaction evidence="16">
        <text>[GlcNAc-(1-&gt;4)-Mur2Ac(oyl-L-Ala-gamma-D-Glu-L-Lys-D-Ala-D-Ala)](n)-di-trans,octa-cis-undecaprenyl diphosphate + beta-D-GlcNAc-(1-&gt;4)-Mur2Ac(oyl-L-Ala-gamma-D-Glu-L-Lys-D-Ala-D-Ala)-di-trans,octa-cis-undecaprenyl diphosphate = [GlcNAc-(1-&gt;4)-Mur2Ac(oyl-L-Ala-gamma-D-Glu-L-Lys-D-Ala-D-Ala)](n+1)-di-trans,octa-cis-undecaprenyl diphosphate + di-trans,octa-cis-undecaprenyl diphosphate + H(+)</text>
        <dbReference type="Rhea" id="RHEA:23708"/>
        <dbReference type="Rhea" id="RHEA-COMP:9602"/>
        <dbReference type="Rhea" id="RHEA-COMP:9603"/>
        <dbReference type="ChEBI" id="CHEBI:15378"/>
        <dbReference type="ChEBI" id="CHEBI:58405"/>
        <dbReference type="ChEBI" id="CHEBI:60033"/>
        <dbReference type="ChEBI" id="CHEBI:78435"/>
        <dbReference type="EC" id="2.4.99.28"/>
    </reaction>
</comment>
<keyword evidence="5 19" id="KW-0812">Transmembrane</keyword>
<accession>A0A9D1ZRN1</accession>
<feature type="compositionally biased region" description="Low complexity" evidence="18">
    <location>
        <begin position="503"/>
        <end position="533"/>
    </location>
</feature>
<proteinExistence type="inferred from homology"/>
<evidence type="ECO:0000313" key="21">
    <source>
        <dbReference type="Proteomes" id="UP000824134"/>
    </source>
</evidence>
<dbReference type="Proteomes" id="UP000824134">
    <property type="component" value="Unassembled WGS sequence"/>
</dbReference>
<dbReference type="GO" id="GO:0005886">
    <property type="term" value="C:plasma membrane"/>
    <property type="evidence" value="ECO:0007669"/>
    <property type="project" value="TreeGrafter"/>
</dbReference>
<evidence type="ECO:0000256" key="4">
    <source>
        <dbReference type="ARBA" id="ARBA00022679"/>
    </source>
</evidence>
<organism evidence="20 21">
    <name type="scientific">Candidatus Rothia avicola</name>
    <dbReference type="NCBI Taxonomy" id="2840478"/>
    <lineage>
        <taxon>Bacteria</taxon>
        <taxon>Bacillati</taxon>
        <taxon>Actinomycetota</taxon>
        <taxon>Actinomycetes</taxon>
        <taxon>Micrococcales</taxon>
        <taxon>Micrococcaceae</taxon>
        <taxon>Rothia</taxon>
    </lineage>
</organism>
<evidence type="ECO:0000256" key="15">
    <source>
        <dbReference type="ARBA" id="ARBA00044770"/>
    </source>
</evidence>
<evidence type="ECO:0000256" key="13">
    <source>
        <dbReference type="ARBA" id="ARBA00041185"/>
    </source>
</evidence>
<feature type="transmembrane region" description="Helical" evidence="19">
    <location>
        <begin position="227"/>
        <end position="245"/>
    </location>
</feature>
<feature type="transmembrane region" description="Helical" evidence="19">
    <location>
        <begin position="314"/>
        <end position="338"/>
    </location>
</feature>
<feature type="transmembrane region" description="Helical" evidence="19">
    <location>
        <begin position="350"/>
        <end position="374"/>
    </location>
</feature>
<dbReference type="GO" id="GO:0015648">
    <property type="term" value="F:lipid-linked peptidoglycan transporter activity"/>
    <property type="evidence" value="ECO:0007669"/>
    <property type="project" value="TreeGrafter"/>
</dbReference>
<dbReference type="EMBL" id="DXCN01000011">
    <property type="protein sequence ID" value="HIY94228.1"/>
    <property type="molecule type" value="Genomic_DNA"/>
</dbReference>
<dbReference type="GO" id="GO:0008955">
    <property type="term" value="F:peptidoglycan glycosyltransferase activity"/>
    <property type="evidence" value="ECO:0007669"/>
    <property type="project" value="UniProtKB-EC"/>
</dbReference>
<dbReference type="PROSITE" id="PS00428">
    <property type="entry name" value="FTSW_RODA_SPOVE"/>
    <property type="match status" value="1"/>
</dbReference>
<sequence>MSLATETRSPQRPGVIRRAWGRSRSTWENAQVRLGSMVLTDVPIVLVVTATVLTLFGVMMVLSASSVEQISSGAGAFSQARSQGTFAVLGLVAMLLVGYLVPVIWYRRPWVVHTLLGAAALLLIAVIFVGSTVNGNRNWINIAGFSIQPSEFAKPIMILWLASVYSRQGRIDRGTLSQTAYKGLIPALLGFGLIVTLILAGHDVGTVLIYALFFSAIFLAARPSRGLVMISAGLGSLAAIMMVAISPNRIERLFNTFAFWRDCVEATCDQANSGLAALATGGFWGVGLGQSRQKYNYLPEAHNDYIFAVVGEELGLIGAIAVLLLYAALIYCAMRILLRSSDLFIRYATIGIITWIAGQALLNIAMVVGLMPVIGVPLPFISAGGSALVSSLTGIGILIAFARQTPLNPIVGERTGIANSKMQKDAARRLALARIAEREQAVIAADPDGTGWTLDKLTTRLGALVDGRTPARPAASTPQRTQGSARTVRPSAATARPSAQTVRRSSPLSAEASAEAAMARRSSSASGARPSASVQQAHTRTTAAQFQHPARPAAPTTAAKPLAAASRATAHQPAGPQPTEPQAPTPKEQKLPAGLRTIRKARKLPEEH</sequence>
<dbReference type="EC" id="2.4.99.28" evidence="15"/>
<dbReference type="AlphaFoldDB" id="A0A9D1ZRN1"/>
<keyword evidence="6" id="KW-0133">Cell shape</keyword>
<feature type="transmembrane region" description="Helical" evidence="19">
    <location>
        <begin position="111"/>
        <end position="130"/>
    </location>
</feature>
<feature type="compositionally biased region" description="Pro residues" evidence="18">
    <location>
        <begin position="575"/>
        <end position="584"/>
    </location>
</feature>